<evidence type="ECO:0000256" key="1">
    <source>
        <dbReference type="ARBA" id="ARBA00004162"/>
    </source>
</evidence>
<dbReference type="STRING" id="443144.GM21_2839"/>
<dbReference type="HAMAP" id="MF_00236">
    <property type="entry name" value="TatA_E"/>
    <property type="match status" value="1"/>
</dbReference>
<organism evidence="10">
    <name type="scientific">Geobacter sp. (strain M21)</name>
    <dbReference type="NCBI Taxonomy" id="443144"/>
    <lineage>
        <taxon>Bacteria</taxon>
        <taxon>Pseudomonadati</taxon>
        <taxon>Thermodesulfobacteriota</taxon>
        <taxon>Desulfuromonadia</taxon>
        <taxon>Geobacterales</taxon>
        <taxon>Geobacteraceae</taxon>
        <taxon>Geobacter</taxon>
    </lineage>
</organism>
<dbReference type="PRINTS" id="PR01506">
    <property type="entry name" value="TATBPROTEIN"/>
</dbReference>
<dbReference type="GO" id="GO:0033281">
    <property type="term" value="C:TAT protein transport complex"/>
    <property type="evidence" value="ECO:0007669"/>
    <property type="project" value="UniProtKB-UniRule"/>
</dbReference>
<keyword evidence="7 9" id="KW-0811">Translocation</keyword>
<dbReference type="KEGG" id="gem:GM21_2839"/>
<keyword evidence="4 9" id="KW-0812">Transmembrane</keyword>
<dbReference type="Pfam" id="PF02416">
    <property type="entry name" value="TatA_B_E"/>
    <property type="match status" value="1"/>
</dbReference>
<evidence type="ECO:0000256" key="2">
    <source>
        <dbReference type="ARBA" id="ARBA00022448"/>
    </source>
</evidence>
<dbReference type="eggNOG" id="COG1826">
    <property type="taxonomic scope" value="Bacteria"/>
</dbReference>
<name>C6E1Y8_GEOSM</name>
<dbReference type="GO" id="GO:0008320">
    <property type="term" value="F:protein transmembrane transporter activity"/>
    <property type="evidence" value="ECO:0007669"/>
    <property type="project" value="UniProtKB-UniRule"/>
</dbReference>
<dbReference type="HOGENOM" id="CLU_086034_6_1_7"/>
<evidence type="ECO:0000256" key="9">
    <source>
        <dbReference type="HAMAP-Rule" id="MF_00236"/>
    </source>
</evidence>
<keyword evidence="5 9" id="KW-0653">Protein transport</keyword>
<evidence type="ECO:0000313" key="10">
    <source>
        <dbReference type="EMBL" id="ACT18872.1"/>
    </source>
</evidence>
<protein>
    <recommendedName>
        <fullName evidence="9">Sec-independent protein translocase protein TatA</fullName>
    </recommendedName>
</protein>
<comment type="function">
    <text evidence="9">Part of the twin-arginine translocation (Tat) system that transports large folded proteins containing a characteristic twin-arginine motif in their signal peptide across membranes. TatA could form the protein-conducting channel of the Tat system.</text>
</comment>
<comment type="subcellular location">
    <subcellularLocation>
        <location evidence="1 9">Cell membrane</location>
        <topology evidence="1 9">Single-pass membrane protein</topology>
    </subcellularLocation>
</comment>
<dbReference type="InterPro" id="IPR006312">
    <property type="entry name" value="TatA/E"/>
</dbReference>
<dbReference type="PANTHER" id="PTHR42982">
    <property type="entry name" value="SEC-INDEPENDENT PROTEIN TRANSLOCASE PROTEIN TATA"/>
    <property type="match status" value="1"/>
</dbReference>
<evidence type="ECO:0000256" key="5">
    <source>
        <dbReference type="ARBA" id="ARBA00022927"/>
    </source>
</evidence>
<comment type="subunit">
    <text evidence="9">Forms a complex with TatC.</text>
</comment>
<dbReference type="GO" id="GO:0043953">
    <property type="term" value="P:protein transport by the Tat complex"/>
    <property type="evidence" value="ECO:0007669"/>
    <property type="project" value="UniProtKB-UniRule"/>
</dbReference>
<evidence type="ECO:0000256" key="7">
    <source>
        <dbReference type="ARBA" id="ARBA00023010"/>
    </source>
</evidence>
<proteinExistence type="inferred from homology"/>
<keyword evidence="8 9" id="KW-0472">Membrane</keyword>
<dbReference type="Gene3D" id="1.20.5.3310">
    <property type="match status" value="1"/>
</dbReference>
<keyword evidence="3 9" id="KW-1003">Cell membrane</keyword>
<reference evidence="10" key="1">
    <citation type="submission" date="2009-07" db="EMBL/GenBank/DDBJ databases">
        <title>Complete sequence of Geobacter sp. M21.</title>
        <authorList>
            <consortium name="US DOE Joint Genome Institute"/>
            <person name="Lucas S."/>
            <person name="Copeland A."/>
            <person name="Lapidus A."/>
            <person name="Glavina del Rio T."/>
            <person name="Dalin E."/>
            <person name="Tice H."/>
            <person name="Bruce D."/>
            <person name="Goodwin L."/>
            <person name="Pitluck S."/>
            <person name="Saunders E."/>
            <person name="Brettin T."/>
            <person name="Detter J.C."/>
            <person name="Han C."/>
            <person name="Larimer F."/>
            <person name="Land M."/>
            <person name="Hauser L."/>
            <person name="Kyrpides N."/>
            <person name="Ovchinnikova G."/>
            <person name="Lovley D."/>
        </authorList>
    </citation>
    <scope>NUCLEOTIDE SEQUENCE [LARGE SCALE GENOMIC DNA]</scope>
    <source>
        <strain evidence="10">M21</strain>
    </source>
</reference>
<dbReference type="InterPro" id="IPR003369">
    <property type="entry name" value="TatA/B/E"/>
</dbReference>
<dbReference type="EMBL" id="CP001661">
    <property type="protein sequence ID" value="ACT18872.1"/>
    <property type="molecule type" value="Genomic_DNA"/>
</dbReference>
<sequence>MFGFGVPELLILLVILLIVVGPAKLPQLGGALGGALRSFRKGAQEEERREIDADV</sequence>
<evidence type="ECO:0000256" key="4">
    <source>
        <dbReference type="ARBA" id="ARBA00022692"/>
    </source>
</evidence>
<dbReference type="PANTHER" id="PTHR42982:SF1">
    <property type="entry name" value="SEC-INDEPENDENT PROTEIN TRANSLOCASE PROTEIN TATA"/>
    <property type="match status" value="1"/>
</dbReference>
<evidence type="ECO:0000256" key="6">
    <source>
        <dbReference type="ARBA" id="ARBA00022989"/>
    </source>
</evidence>
<accession>C6E1Y8</accession>
<keyword evidence="2 9" id="KW-0813">Transport</keyword>
<dbReference type="AlphaFoldDB" id="C6E1Y8"/>
<evidence type="ECO:0000256" key="8">
    <source>
        <dbReference type="ARBA" id="ARBA00023136"/>
    </source>
</evidence>
<keyword evidence="6 9" id="KW-1133">Transmembrane helix</keyword>
<gene>
    <name evidence="9" type="primary">tatA</name>
    <name evidence="10" type="ordered locus">GM21_2839</name>
</gene>
<evidence type="ECO:0000256" key="3">
    <source>
        <dbReference type="ARBA" id="ARBA00022475"/>
    </source>
</evidence>
<comment type="similarity">
    <text evidence="9">Belongs to the TatA/E family.</text>
</comment>